<proteinExistence type="inferred from homology"/>
<dbReference type="Pfam" id="PF02902">
    <property type="entry name" value="Peptidase_C48"/>
    <property type="match status" value="1"/>
</dbReference>
<feature type="region of interest" description="Disordered" evidence="6">
    <location>
        <begin position="799"/>
        <end position="819"/>
    </location>
</feature>
<name>A0A072NXW8_9EURO</name>
<feature type="region of interest" description="Disordered" evidence="6">
    <location>
        <begin position="622"/>
        <end position="656"/>
    </location>
</feature>
<dbReference type="GO" id="GO:0016926">
    <property type="term" value="P:protein desumoylation"/>
    <property type="evidence" value="ECO:0007669"/>
    <property type="project" value="TreeGrafter"/>
</dbReference>
<dbReference type="GO" id="GO:0005737">
    <property type="term" value="C:cytoplasm"/>
    <property type="evidence" value="ECO:0007669"/>
    <property type="project" value="TreeGrafter"/>
</dbReference>
<dbReference type="PANTHER" id="PTHR46896">
    <property type="entry name" value="SENTRIN-SPECIFIC PROTEASE"/>
    <property type="match status" value="1"/>
</dbReference>
<feature type="compositionally biased region" description="Polar residues" evidence="6">
    <location>
        <begin position="1105"/>
        <end position="1114"/>
    </location>
</feature>
<keyword evidence="2" id="KW-0597">Phosphoprotein</keyword>
<feature type="domain" description="Ubiquitin-like protease family profile" evidence="7">
    <location>
        <begin position="692"/>
        <end position="963"/>
    </location>
</feature>
<feature type="region of interest" description="Disordered" evidence="6">
    <location>
        <begin position="1164"/>
        <end position="1284"/>
    </location>
</feature>
<keyword evidence="4" id="KW-0833">Ubl conjugation pathway</keyword>
<evidence type="ECO:0000256" key="3">
    <source>
        <dbReference type="ARBA" id="ARBA00022670"/>
    </source>
</evidence>
<dbReference type="Pfam" id="PF25424">
    <property type="entry name" value="PH_35"/>
    <property type="match status" value="1"/>
</dbReference>
<feature type="compositionally biased region" description="Low complexity" evidence="6">
    <location>
        <begin position="25"/>
        <end position="39"/>
    </location>
</feature>
<dbReference type="InterPro" id="IPR057501">
    <property type="entry name" value="DeUb_enz_PH"/>
</dbReference>
<organism evidence="8 9">
    <name type="scientific">Exophiala aquamarina CBS 119918</name>
    <dbReference type="NCBI Taxonomy" id="1182545"/>
    <lineage>
        <taxon>Eukaryota</taxon>
        <taxon>Fungi</taxon>
        <taxon>Dikarya</taxon>
        <taxon>Ascomycota</taxon>
        <taxon>Pezizomycotina</taxon>
        <taxon>Eurotiomycetes</taxon>
        <taxon>Chaetothyriomycetidae</taxon>
        <taxon>Chaetothyriales</taxon>
        <taxon>Herpotrichiellaceae</taxon>
        <taxon>Exophiala</taxon>
    </lineage>
</organism>
<dbReference type="GO" id="GO:0070139">
    <property type="term" value="F:SUMO-specific endopeptidase activity"/>
    <property type="evidence" value="ECO:0007669"/>
    <property type="project" value="TreeGrafter"/>
</dbReference>
<feature type="region of interest" description="Disordered" evidence="6">
    <location>
        <begin position="20"/>
        <end position="338"/>
    </location>
</feature>
<dbReference type="InterPro" id="IPR003653">
    <property type="entry name" value="Peptidase_C48_C"/>
</dbReference>
<evidence type="ECO:0000259" key="7">
    <source>
        <dbReference type="PROSITE" id="PS50600"/>
    </source>
</evidence>
<feature type="compositionally biased region" description="Polar residues" evidence="6">
    <location>
        <begin position="169"/>
        <end position="181"/>
    </location>
</feature>
<keyword evidence="3" id="KW-0645">Protease</keyword>
<dbReference type="GeneID" id="25287095"/>
<feature type="compositionally biased region" description="Basic and acidic residues" evidence="6">
    <location>
        <begin position="128"/>
        <end position="148"/>
    </location>
</feature>
<dbReference type="Gene3D" id="3.40.395.10">
    <property type="entry name" value="Adenoviral Proteinase, Chain A"/>
    <property type="match status" value="1"/>
</dbReference>
<dbReference type="OrthoDB" id="442460at2759"/>
<dbReference type="RefSeq" id="XP_013254453.1">
    <property type="nucleotide sequence ID" value="XM_013398999.1"/>
</dbReference>
<dbReference type="HOGENOM" id="CLU_262459_0_0_1"/>
<feature type="compositionally biased region" description="Basic and acidic residues" evidence="6">
    <location>
        <begin position="1208"/>
        <end position="1219"/>
    </location>
</feature>
<evidence type="ECO:0000256" key="1">
    <source>
        <dbReference type="ARBA" id="ARBA00005234"/>
    </source>
</evidence>
<evidence type="ECO:0000256" key="6">
    <source>
        <dbReference type="SAM" id="MobiDB-lite"/>
    </source>
</evidence>
<feature type="compositionally biased region" description="Polar residues" evidence="6">
    <location>
        <begin position="557"/>
        <end position="574"/>
    </location>
</feature>
<feature type="compositionally biased region" description="Polar residues" evidence="6">
    <location>
        <begin position="255"/>
        <end position="271"/>
    </location>
</feature>
<dbReference type="GO" id="GO:0006508">
    <property type="term" value="P:proteolysis"/>
    <property type="evidence" value="ECO:0007669"/>
    <property type="project" value="UniProtKB-KW"/>
</dbReference>
<evidence type="ECO:0000313" key="9">
    <source>
        <dbReference type="Proteomes" id="UP000027920"/>
    </source>
</evidence>
<protein>
    <recommendedName>
        <fullName evidence="7">Ubiquitin-like protease family profile domain-containing protein</fullName>
    </recommendedName>
</protein>
<feature type="region of interest" description="Disordered" evidence="6">
    <location>
        <begin position="1312"/>
        <end position="1346"/>
    </location>
</feature>
<dbReference type="PANTHER" id="PTHR46896:SF3">
    <property type="entry name" value="FI06413P-RELATED"/>
    <property type="match status" value="1"/>
</dbReference>
<feature type="compositionally biased region" description="Polar residues" evidence="6">
    <location>
        <begin position="229"/>
        <end position="241"/>
    </location>
</feature>
<evidence type="ECO:0000256" key="5">
    <source>
        <dbReference type="ARBA" id="ARBA00022801"/>
    </source>
</evidence>
<comment type="similarity">
    <text evidence="1">Belongs to the peptidase C48 family.</text>
</comment>
<dbReference type="VEuPathDB" id="FungiDB:A1O9_12201"/>
<dbReference type="GO" id="GO:0005634">
    <property type="term" value="C:nucleus"/>
    <property type="evidence" value="ECO:0007669"/>
    <property type="project" value="TreeGrafter"/>
</dbReference>
<sequence>MRPKWTEALIDGFQSVISTWNAANSDPPSRSGSKSRSGPAGQQQNNHKPPLAVSHASSSTGSRAQMPSNRSARQGKHTPIKDFLSLHDNAECDPIAIDSDEEDSHSHHTSRKPSPQLPYQARPRTCRTRSESREESKLLRTLSHREPDATAIQDPMKNPAFLGGHRPVNTLNRPPTSSRSAFFQDKTTPRRGTRQHQPLNGSKLNDEPRANDHTIPNKKFKSAHPTWPGTASASAFNSNNGHYIDDSADELGLSPPSNDGTRTIAQSQRHQVQGPRNGAVTGRQRVVSLEVPNYVSPSPEHEDDFTKNSARQRKAEKDDILGNSSPNSREEHSTQTVSPYFARSEAISSLRRKIQKQDEQRILVDESVDNLKPNYHTSVNTPKKELEGHEILDKLIHGNTKSTNISKPAKRRHNKNRSSQYSFCLKEVVFSSLDNSGAYIVQVDFESEKFCINLEDCLLSEEPVLTPFSINKIVQLRYDNESLVNIRFSRSDDLQKSLYLRFSSKDSATAFINLLREITSAFNLQIRHQQWMETALARAKDALANSYVHLEKEGTKSDSVAPSQLPSPKMSTTGKRQRLVDRLDAPTANFRTQTIVSGVERGSGAQPDITVEIARTRDGVSLPHAVPHKPLESVQQSDPQQRTRRSQNHEQKEKLKVLEAEETTKIPLSATGALGPPWSRDLVYPKPGKRSATVPFEDLSRLDDDEFLNDNLISFFMQYLETYMETTRPELYKRTYFFNSYFFERLTKNVKGRGINFEAVERWTKSINIFNRDFVVVPVNENLHWYLAIVCNLQNLVPPQDEDGDPTEVRPNPKPEMQSCDEATGHLPHVRSDLGMELEYHPKAPAEETQHSLAGLTISDNEFSVTEMAPSYPKKGSTKRKQIRRSLPKIPLDKPVIITLDSLGASRSSTCSILKSYILAEGKAKRNLDIEMSAIQGMTAKGIPTQRNFSDCGLYLCMYLEQFVANPNEFVARILQREESAQSWPSEIRSEDLRSRLRDLILEVHRRQEKQQSDYELPEVGSIMIPRRDHLPESEADRRQIMKQDVEQARQRFVGLRQAHQRTSEVLTCEDLPDRQSRSKDQSAKQDFVQNDNTDLGRRRPHSPTLIQRSQGQHMVNDRDDEYEVNNAYLEIPDLTPSINESTTAGPLHNTPGELVAALHHQDEELESNKRRGLSENSTHKRSDSASTDFLSGIDSWAHHASPSASPRDAKSKKPRNQEADVVEIEAIPEPQLPPDGGLTLPKKRIARKRKRHESQKISDLEPLGHLGPSKPQESEHVQREVHGDMEFRQSLKHQGEMQRLLELGAMQEHVRIPSQHQAPREVYNGPREIEKDTGGEDSDDSMLLQ</sequence>
<keyword evidence="9" id="KW-1185">Reference proteome</keyword>
<feature type="compositionally biased region" description="Basic and acidic residues" evidence="6">
    <location>
        <begin position="647"/>
        <end position="656"/>
    </location>
</feature>
<dbReference type="InterPro" id="IPR051947">
    <property type="entry name" value="Sentrin-specific_protease"/>
</dbReference>
<accession>A0A072NXW8</accession>
<dbReference type="Proteomes" id="UP000027920">
    <property type="component" value="Unassembled WGS sequence"/>
</dbReference>
<dbReference type="SUPFAM" id="SSF54001">
    <property type="entry name" value="Cysteine proteinases"/>
    <property type="match status" value="1"/>
</dbReference>
<feature type="compositionally biased region" description="Basic residues" evidence="6">
    <location>
        <begin position="1242"/>
        <end position="1254"/>
    </location>
</feature>
<feature type="region of interest" description="Disordered" evidence="6">
    <location>
        <begin position="1068"/>
        <end position="1116"/>
    </location>
</feature>
<feature type="compositionally biased region" description="Polar residues" evidence="6">
    <location>
        <begin position="55"/>
        <end position="72"/>
    </location>
</feature>
<evidence type="ECO:0000256" key="2">
    <source>
        <dbReference type="ARBA" id="ARBA00022553"/>
    </source>
</evidence>
<keyword evidence="5" id="KW-0378">Hydrolase</keyword>
<dbReference type="PROSITE" id="PS50600">
    <property type="entry name" value="ULP_PROTEASE"/>
    <property type="match status" value="1"/>
</dbReference>
<feature type="compositionally biased region" description="Basic and acidic residues" evidence="6">
    <location>
        <begin position="1072"/>
        <end position="1084"/>
    </location>
</feature>
<evidence type="ECO:0000256" key="4">
    <source>
        <dbReference type="ARBA" id="ARBA00022786"/>
    </source>
</evidence>
<feature type="compositionally biased region" description="Basic and acidic residues" evidence="6">
    <location>
        <begin position="1164"/>
        <end position="1184"/>
    </location>
</feature>
<feature type="compositionally biased region" description="Basic and acidic residues" evidence="6">
    <location>
        <begin position="1273"/>
        <end position="1284"/>
    </location>
</feature>
<reference evidence="8 9" key="1">
    <citation type="submission" date="2013-03" db="EMBL/GenBank/DDBJ databases">
        <title>The Genome Sequence of Exophiala aquamarina CBS 119918.</title>
        <authorList>
            <consortium name="The Broad Institute Genomics Platform"/>
            <person name="Cuomo C."/>
            <person name="de Hoog S."/>
            <person name="Gorbushina A."/>
            <person name="Walker B."/>
            <person name="Young S.K."/>
            <person name="Zeng Q."/>
            <person name="Gargeya S."/>
            <person name="Fitzgerald M."/>
            <person name="Haas B."/>
            <person name="Abouelleil A."/>
            <person name="Allen A.W."/>
            <person name="Alvarado L."/>
            <person name="Arachchi H.M."/>
            <person name="Berlin A.M."/>
            <person name="Chapman S.B."/>
            <person name="Gainer-Dewar J."/>
            <person name="Goldberg J."/>
            <person name="Griggs A."/>
            <person name="Gujja S."/>
            <person name="Hansen M."/>
            <person name="Howarth C."/>
            <person name="Imamovic A."/>
            <person name="Ireland A."/>
            <person name="Larimer J."/>
            <person name="McCowan C."/>
            <person name="Murphy C."/>
            <person name="Pearson M."/>
            <person name="Poon T.W."/>
            <person name="Priest M."/>
            <person name="Roberts A."/>
            <person name="Saif S."/>
            <person name="Shea T."/>
            <person name="Sisk P."/>
            <person name="Sykes S."/>
            <person name="Wortman J."/>
            <person name="Nusbaum C."/>
            <person name="Birren B."/>
        </authorList>
    </citation>
    <scope>NUCLEOTIDE SEQUENCE [LARGE SCALE GENOMIC DNA]</scope>
    <source>
        <strain evidence="8 9">CBS 119918</strain>
    </source>
</reference>
<dbReference type="STRING" id="1182545.A0A072NXW8"/>
<gene>
    <name evidence="8" type="ORF">A1O9_12201</name>
</gene>
<evidence type="ECO:0000313" key="8">
    <source>
        <dbReference type="EMBL" id="KEF51863.1"/>
    </source>
</evidence>
<feature type="region of interest" description="Disordered" evidence="6">
    <location>
        <begin position="553"/>
        <end position="577"/>
    </location>
</feature>
<feature type="compositionally biased region" description="Acidic residues" evidence="6">
    <location>
        <begin position="1336"/>
        <end position="1346"/>
    </location>
</feature>
<comment type="caution">
    <text evidence="8">The sequence shown here is derived from an EMBL/GenBank/DDBJ whole genome shotgun (WGS) entry which is preliminary data.</text>
</comment>
<dbReference type="EMBL" id="AMGV01000021">
    <property type="protein sequence ID" value="KEF51863.1"/>
    <property type="molecule type" value="Genomic_DNA"/>
</dbReference>
<dbReference type="InterPro" id="IPR038765">
    <property type="entry name" value="Papain-like_cys_pep_sf"/>
</dbReference>